<dbReference type="Pfam" id="PF00370">
    <property type="entry name" value="FGGY_N"/>
    <property type="match status" value="1"/>
</dbReference>
<dbReference type="Proteomes" id="UP001248581">
    <property type="component" value="Chromosome"/>
</dbReference>
<dbReference type="SUPFAM" id="SSF53067">
    <property type="entry name" value="Actin-like ATPase domain"/>
    <property type="match status" value="2"/>
</dbReference>
<dbReference type="RefSeq" id="WP_348386113.1">
    <property type="nucleotide sequence ID" value="NZ_CP134146.1"/>
</dbReference>
<proteinExistence type="inferred from homology"/>
<dbReference type="EMBL" id="CP134146">
    <property type="protein sequence ID" value="WNC66948.1"/>
    <property type="molecule type" value="Genomic_DNA"/>
</dbReference>
<evidence type="ECO:0000313" key="6">
    <source>
        <dbReference type="EMBL" id="WNC66948.1"/>
    </source>
</evidence>
<dbReference type="GO" id="GO:0016301">
    <property type="term" value="F:kinase activity"/>
    <property type="evidence" value="ECO:0007669"/>
    <property type="project" value="UniProtKB-KW"/>
</dbReference>
<dbReference type="PIRSF" id="PIRSF000538">
    <property type="entry name" value="GlpK"/>
    <property type="match status" value="1"/>
</dbReference>
<dbReference type="InterPro" id="IPR018485">
    <property type="entry name" value="FGGY_C"/>
</dbReference>
<comment type="similarity">
    <text evidence="1">Belongs to the FGGY kinase family.</text>
</comment>
<dbReference type="Pfam" id="PF02782">
    <property type="entry name" value="FGGY_C"/>
    <property type="match status" value="1"/>
</dbReference>
<evidence type="ECO:0000313" key="7">
    <source>
        <dbReference type="Proteomes" id="UP001248581"/>
    </source>
</evidence>
<keyword evidence="7" id="KW-1185">Reference proteome</keyword>
<evidence type="ECO:0000259" key="4">
    <source>
        <dbReference type="Pfam" id="PF00370"/>
    </source>
</evidence>
<reference evidence="7" key="1">
    <citation type="submission" date="2023-09" db="EMBL/GenBank/DDBJ databases">
        <authorList>
            <person name="Li S."/>
            <person name="Li X."/>
            <person name="Zhang C."/>
            <person name="Zhao Z."/>
        </authorList>
    </citation>
    <scope>NUCLEOTIDE SEQUENCE [LARGE SCALE GENOMIC DNA]</scope>
    <source>
        <strain evidence="7">SQ345</strain>
    </source>
</reference>
<dbReference type="PANTHER" id="PTHR43095">
    <property type="entry name" value="SUGAR KINASE"/>
    <property type="match status" value="1"/>
</dbReference>
<evidence type="ECO:0000256" key="2">
    <source>
        <dbReference type="ARBA" id="ARBA00022679"/>
    </source>
</evidence>
<sequence length="489" mass="54671">MKQQSLFLCLDFGSQSVRAALIDEMGSVVLAEQLANLNYLKKHQGQVEQAPQWFYQQCVICCQNLTAKAKTKHIDLTQVRAIGITTMRNTLINLDNDSKPIRNAIVWSDKRKACVIPKLPWYWRIVFSIASIVKPVNKTIKELQQSAFINFIAEHEPDVWQKTKHLLLLSGYLHYRFTDNVVDSNANIISHLPFDFKRGQWRKLSSWQFKALAVKSNWLPKLVTPGTNIGQLTPVCQHDFNLPKPVPLIAMAADKACEMLGSGCYKSGQLHISLGTAVSVTMLSHKYKGPKPFYPAYPSLIEDLYITEIMLPFGLALLTEFISKNKSQLDFLSLNKLKHRSMEQLIEIYVQANSISSDGLEFDLERVTNITQLSKGFVGLKEHSVFQQYVAIINAIVCGINQAIIRLTKRLKQPVSNIIVSGGGANSTRILQAIANKSQCTVLKAGAKEAGTLGVAIELAVEQGIYDNHQQAVNTMLKPAITIKPINIK</sequence>
<dbReference type="InterPro" id="IPR050406">
    <property type="entry name" value="FGGY_Carb_Kinase"/>
</dbReference>
<name>A0ABY9TDL8_9GAMM</name>
<dbReference type="PANTHER" id="PTHR43095:SF5">
    <property type="entry name" value="XYLULOSE KINASE"/>
    <property type="match status" value="1"/>
</dbReference>
<dbReference type="InterPro" id="IPR018484">
    <property type="entry name" value="FGGY_N"/>
</dbReference>
<evidence type="ECO:0000256" key="1">
    <source>
        <dbReference type="ARBA" id="ARBA00009156"/>
    </source>
</evidence>
<gene>
    <name evidence="6" type="ORF">RI845_10435</name>
</gene>
<feature type="domain" description="Carbohydrate kinase FGGY N-terminal" evidence="4">
    <location>
        <begin position="7"/>
        <end position="261"/>
    </location>
</feature>
<evidence type="ECO:0000256" key="3">
    <source>
        <dbReference type="ARBA" id="ARBA00022777"/>
    </source>
</evidence>
<keyword evidence="2" id="KW-0808">Transferase</keyword>
<keyword evidence="3 6" id="KW-0418">Kinase</keyword>
<organism evidence="6 7">
    <name type="scientific">Thalassotalea nanhaiensis</name>
    <dbReference type="NCBI Taxonomy" id="3065648"/>
    <lineage>
        <taxon>Bacteria</taxon>
        <taxon>Pseudomonadati</taxon>
        <taxon>Pseudomonadota</taxon>
        <taxon>Gammaproteobacteria</taxon>
        <taxon>Alteromonadales</taxon>
        <taxon>Colwelliaceae</taxon>
        <taxon>Thalassotalea</taxon>
    </lineage>
</organism>
<dbReference type="InterPro" id="IPR043129">
    <property type="entry name" value="ATPase_NBD"/>
</dbReference>
<dbReference type="InterPro" id="IPR000577">
    <property type="entry name" value="Carb_kinase_FGGY"/>
</dbReference>
<evidence type="ECO:0000259" key="5">
    <source>
        <dbReference type="Pfam" id="PF02782"/>
    </source>
</evidence>
<dbReference type="Gene3D" id="3.30.420.40">
    <property type="match status" value="2"/>
</dbReference>
<protein>
    <submittedName>
        <fullName evidence="6">FGGY family carbohydrate kinase</fullName>
    </submittedName>
</protein>
<feature type="domain" description="Carbohydrate kinase FGGY C-terminal" evidence="5">
    <location>
        <begin position="366"/>
        <end position="458"/>
    </location>
</feature>
<accession>A0ABY9TDL8</accession>